<evidence type="ECO:0000313" key="1">
    <source>
        <dbReference type="EMBL" id="MDH0125562.1"/>
    </source>
</evidence>
<evidence type="ECO:0000313" key="2">
    <source>
        <dbReference type="Proteomes" id="UP001158087"/>
    </source>
</evidence>
<protein>
    <submittedName>
        <fullName evidence="1">Uncharacterized protein</fullName>
    </submittedName>
</protein>
<gene>
    <name evidence="1" type="ORF">N7376_16265</name>
</gene>
<dbReference type="Proteomes" id="UP001158087">
    <property type="component" value="Unassembled WGS sequence"/>
</dbReference>
<comment type="caution">
    <text evidence="1">The sequence shown here is derived from an EMBL/GenBank/DDBJ whole genome shotgun (WGS) entry which is preliminary data.</text>
</comment>
<reference evidence="1" key="1">
    <citation type="submission" date="2022-09" db="EMBL/GenBank/DDBJ databases">
        <title>Intensive care unit water sources are persistently colonized with multi-drug resistant bacteria and are the site of extensive horizontal gene transfer of antibiotic resistance genes.</title>
        <authorList>
            <person name="Diorio-Toth L."/>
        </authorList>
    </citation>
    <scope>NUCLEOTIDE SEQUENCE</scope>
    <source>
        <strain evidence="1">GD04153</strain>
    </source>
</reference>
<dbReference type="AlphaFoldDB" id="A0AA42H2U7"/>
<dbReference type="EMBL" id="JAODYY010000007">
    <property type="protein sequence ID" value="MDH0125562.1"/>
    <property type="molecule type" value="Genomic_DNA"/>
</dbReference>
<organism evidence="1 2">
    <name type="scientific">Brucella intermedia GD04153</name>
    <dbReference type="NCBI Taxonomy" id="2975438"/>
    <lineage>
        <taxon>Bacteria</taxon>
        <taxon>Pseudomonadati</taxon>
        <taxon>Pseudomonadota</taxon>
        <taxon>Alphaproteobacteria</taxon>
        <taxon>Hyphomicrobiales</taxon>
        <taxon>Brucellaceae</taxon>
        <taxon>Brucella/Ochrobactrum group</taxon>
        <taxon>Brucella</taxon>
    </lineage>
</organism>
<sequence>MRMTVASKWDWKSVRWADFLRGRFAIAELRALEKTVENGRDRIRSGVALVRPKAL</sequence>
<proteinExistence type="predicted"/>
<name>A0AA42H2U7_9HYPH</name>
<accession>A0AA42H2U7</accession>